<dbReference type="Pfam" id="PF13406">
    <property type="entry name" value="SLT_2"/>
    <property type="match status" value="1"/>
</dbReference>
<dbReference type="Gene3D" id="1.10.530.10">
    <property type="match status" value="1"/>
</dbReference>
<dbReference type="SUPFAM" id="SSF53955">
    <property type="entry name" value="Lysozyme-like"/>
    <property type="match status" value="1"/>
</dbReference>
<dbReference type="NCBIfam" id="TIGR02283">
    <property type="entry name" value="MltB_2"/>
    <property type="match status" value="1"/>
</dbReference>
<evidence type="ECO:0000259" key="1">
    <source>
        <dbReference type="Pfam" id="PF13406"/>
    </source>
</evidence>
<dbReference type="InterPro" id="IPR031304">
    <property type="entry name" value="SLT_2"/>
</dbReference>
<dbReference type="EMBL" id="JAMSKV010000007">
    <property type="protein sequence ID" value="MCQ8278680.1"/>
    <property type="molecule type" value="Genomic_DNA"/>
</dbReference>
<dbReference type="RefSeq" id="WP_422864161.1">
    <property type="nucleotide sequence ID" value="NZ_JAMSKV010000007.1"/>
</dbReference>
<organism evidence="2 3">
    <name type="scientific">Endosaccharibacter trunci</name>
    <dbReference type="NCBI Taxonomy" id="2812733"/>
    <lineage>
        <taxon>Bacteria</taxon>
        <taxon>Pseudomonadati</taxon>
        <taxon>Pseudomonadota</taxon>
        <taxon>Alphaproteobacteria</taxon>
        <taxon>Acetobacterales</taxon>
        <taxon>Acetobacteraceae</taxon>
        <taxon>Endosaccharibacter</taxon>
    </lineage>
</organism>
<dbReference type="InterPro" id="IPR043426">
    <property type="entry name" value="MltB-like"/>
</dbReference>
<evidence type="ECO:0000313" key="3">
    <source>
        <dbReference type="Proteomes" id="UP001524587"/>
    </source>
</evidence>
<dbReference type="Proteomes" id="UP001524587">
    <property type="component" value="Unassembled WGS sequence"/>
</dbReference>
<reference evidence="2 3" key="1">
    <citation type="submission" date="2022-06" db="EMBL/GenBank/DDBJ databases">
        <title>Endosaccharibacter gen. nov., sp. nov., endophytic bacteria isolated from sugarcane.</title>
        <authorList>
            <person name="Pitiwittayakul N."/>
            <person name="Yukphan P."/>
            <person name="Charoenyingcharoen P."/>
            <person name="Tanasupawat S."/>
        </authorList>
    </citation>
    <scope>NUCLEOTIDE SEQUENCE [LARGE SCALE GENOMIC DNA]</scope>
    <source>
        <strain evidence="2 3">KSS8</strain>
    </source>
</reference>
<accession>A0ABT1W724</accession>
<gene>
    <name evidence="2" type="ORF">NFI95_09470</name>
</gene>
<dbReference type="PANTHER" id="PTHR30163:SF8">
    <property type="entry name" value="LYTIC MUREIN TRANSGLYCOSYLASE"/>
    <property type="match status" value="1"/>
</dbReference>
<name>A0ABT1W724_9PROT</name>
<dbReference type="InterPro" id="IPR023346">
    <property type="entry name" value="Lysozyme-like_dom_sf"/>
</dbReference>
<comment type="caution">
    <text evidence="2">The sequence shown here is derived from an EMBL/GenBank/DDBJ whole genome shotgun (WGS) entry which is preliminary data.</text>
</comment>
<feature type="domain" description="Transglycosylase SLT" evidence="1">
    <location>
        <begin position="47"/>
        <end position="336"/>
    </location>
</feature>
<keyword evidence="3" id="KW-1185">Reference proteome</keyword>
<dbReference type="PANTHER" id="PTHR30163">
    <property type="entry name" value="MEMBRANE-BOUND LYTIC MUREIN TRANSGLYCOSYLASE B"/>
    <property type="match status" value="1"/>
</dbReference>
<sequence>MISRRVFAGSLLGAGASLAPGWSALAKPHSAVARHTASRPSAGSSYAAFLSGVRADALRAGISGAILDQALALGSPNARVLQLDRHQPEFTLTWAQYRDRVIGPARLQHAAEAYQQNLPQLTALWDRYQVDPRAVIGIWGLESNFGTRIGTFGVVDALATLAFDGRRSAFFRSELMNALKILGRGGIAPSAMLGSYAGAMGQPQFMPSSYLRYAVPFEGGGQADIWTSKLDSFASISNYLGRCGWVAGQPWGQKVTLTQPIAPSMAGRQNVRTLGQWERLGVRREDGTRFSQNDVRGALLMPDGASGDAFMVYDNFNVIRRYNPSDFYALAVGLIGNAAA</sequence>
<protein>
    <submittedName>
        <fullName evidence="2">Lytic murein transglycosylase</fullName>
    </submittedName>
</protein>
<evidence type="ECO:0000313" key="2">
    <source>
        <dbReference type="EMBL" id="MCQ8278680.1"/>
    </source>
</evidence>
<dbReference type="Gene3D" id="1.10.8.350">
    <property type="entry name" value="Bacterial muramidase"/>
    <property type="match status" value="1"/>
</dbReference>
<proteinExistence type="predicted"/>
<dbReference type="InterPro" id="IPR011970">
    <property type="entry name" value="MltB_2"/>
</dbReference>